<reference evidence="1 2" key="1">
    <citation type="submission" date="2023-12" db="EMBL/GenBank/DDBJ databases">
        <title>Streptomyces sp. V4-01.</title>
        <authorList>
            <person name="Somphong A."/>
            <person name="Phongsopitanun W."/>
        </authorList>
    </citation>
    <scope>NUCLEOTIDE SEQUENCE [LARGE SCALE GENOMIC DNA]</scope>
    <source>
        <strain evidence="1 2">V4-01</strain>
    </source>
</reference>
<dbReference type="EMBL" id="JAZEWV010000014">
    <property type="protein sequence ID" value="MEE4544058.1"/>
    <property type="molecule type" value="Genomic_DNA"/>
</dbReference>
<proteinExistence type="predicted"/>
<dbReference type="RefSeq" id="WP_330797002.1">
    <property type="nucleotide sequence ID" value="NZ_JAZEWV010000014.1"/>
</dbReference>
<protein>
    <submittedName>
        <fullName evidence="1">Uncharacterized protein</fullName>
    </submittedName>
</protein>
<comment type="caution">
    <text evidence="1">The sequence shown here is derived from an EMBL/GenBank/DDBJ whole genome shotgun (WGS) entry which is preliminary data.</text>
</comment>
<evidence type="ECO:0000313" key="2">
    <source>
        <dbReference type="Proteomes" id="UP001344658"/>
    </source>
</evidence>
<accession>A0ABU7PE16</accession>
<gene>
    <name evidence="1" type="ORF">V2S66_19030</name>
</gene>
<keyword evidence="2" id="KW-1185">Reference proteome</keyword>
<organism evidence="1 2">
    <name type="scientific">Actinacidiphila polyblastidii</name>
    <dbReference type="NCBI Taxonomy" id="3110430"/>
    <lineage>
        <taxon>Bacteria</taxon>
        <taxon>Bacillati</taxon>
        <taxon>Actinomycetota</taxon>
        <taxon>Actinomycetes</taxon>
        <taxon>Kitasatosporales</taxon>
        <taxon>Streptomycetaceae</taxon>
        <taxon>Actinacidiphila</taxon>
    </lineage>
</organism>
<name>A0ABU7PE16_9ACTN</name>
<evidence type="ECO:0000313" key="1">
    <source>
        <dbReference type="EMBL" id="MEE4544058.1"/>
    </source>
</evidence>
<dbReference type="Proteomes" id="UP001344658">
    <property type="component" value="Unassembled WGS sequence"/>
</dbReference>
<sequence>MSDTSTRSTGPSTRAALDPKNVTTLQAKLTRLIGTGALTAAPHTYHH</sequence>